<dbReference type="InterPro" id="IPR000182">
    <property type="entry name" value="GNAT_dom"/>
</dbReference>
<sequence length="119" mass="12256">MRLWVPVLTLPAEAIAAGRVLVAAETALLGVAAHGPPVDGLAELTLLCVDPAATARGVGTALLGAVVARLRAQGVRRMTILAERGIAGFYRRMGAVPTGFAPSPAIPGRMLPSLLLELR</sequence>
<proteinExistence type="predicted"/>
<dbReference type="Pfam" id="PF13508">
    <property type="entry name" value="Acetyltransf_7"/>
    <property type="match status" value="1"/>
</dbReference>
<feature type="domain" description="N-acetyltransferase" evidence="1">
    <location>
        <begin position="1"/>
        <end position="119"/>
    </location>
</feature>
<dbReference type="InterPro" id="IPR016181">
    <property type="entry name" value="Acyl_CoA_acyltransferase"/>
</dbReference>
<keyword evidence="2" id="KW-0808">Transferase</keyword>
<dbReference type="Gene3D" id="3.40.630.30">
    <property type="match status" value="1"/>
</dbReference>
<name>A0A5M6J440_9PROT</name>
<evidence type="ECO:0000313" key="3">
    <source>
        <dbReference type="Proteomes" id="UP000325255"/>
    </source>
</evidence>
<reference evidence="2 3" key="1">
    <citation type="submission" date="2019-09" db="EMBL/GenBank/DDBJ databases">
        <title>Genome sequence of Rhodovastum atsumiense, a diverse member of the Acetobacteraceae family of non-sulfur purple photosynthetic bacteria.</title>
        <authorList>
            <person name="Meyer T."/>
            <person name="Kyndt J."/>
        </authorList>
    </citation>
    <scope>NUCLEOTIDE SEQUENCE [LARGE SCALE GENOMIC DNA]</scope>
    <source>
        <strain evidence="2 3">DSM 21279</strain>
    </source>
</reference>
<comment type="caution">
    <text evidence="2">The sequence shown here is derived from an EMBL/GenBank/DDBJ whole genome shotgun (WGS) entry which is preliminary data.</text>
</comment>
<dbReference type="GO" id="GO:0016747">
    <property type="term" value="F:acyltransferase activity, transferring groups other than amino-acyl groups"/>
    <property type="evidence" value="ECO:0007669"/>
    <property type="project" value="InterPro"/>
</dbReference>
<dbReference type="EMBL" id="VWPK01000002">
    <property type="protein sequence ID" value="KAA5614425.1"/>
    <property type="molecule type" value="Genomic_DNA"/>
</dbReference>
<accession>A0A5M6J440</accession>
<evidence type="ECO:0000259" key="1">
    <source>
        <dbReference type="PROSITE" id="PS51186"/>
    </source>
</evidence>
<keyword evidence="3" id="KW-1185">Reference proteome</keyword>
<protein>
    <submittedName>
        <fullName evidence="2">GNAT family N-acetyltransferase</fullName>
    </submittedName>
</protein>
<dbReference type="CDD" id="cd04301">
    <property type="entry name" value="NAT_SF"/>
    <property type="match status" value="1"/>
</dbReference>
<organism evidence="2 3">
    <name type="scientific">Rhodovastum atsumiense</name>
    <dbReference type="NCBI Taxonomy" id="504468"/>
    <lineage>
        <taxon>Bacteria</taxon>
        <taxon>Pseudomonadati</taxon>
        <taxon>Pseudomonadota</taxon>
        <taxon>Alphaproteobacteria</taxon>
        <taxon>Acetobacterales</taxon>
        <taxon>Acetobacteraceae</taxon>
        <taxon>Rhodovastum</taxon>
    </lineage>
</organism>
<dbReference type="OrthoDB" id="9805924at2"/>
<dbReference type="PROSITE" id="PS51186">
    <property type="entry name" value="GNAT"/>
    <property type="match status" value="1"/>
</dbReference>
<dbReference type="SUPFAM" id="SSF55729">
    <property type="entry name" value="Acyl-CoA N-acyltransferases (Nat)"/>
    <property type="match status" value="1"/>
</dbReference>
<dbReference type="AlphaFoldDB" id="A0A5M6J440"/>
<evidence type="ECO:0000313" key="2">
    <source>
        <dbReference type="EMBL" id="KAA5614425.1"/>
    </source>
</evidence>
<gene>
    <name evidence="2" type="ORF">F1189_01805</name>
</gene>
<dbReference type="Proteomes" id="UP000325255">
    <property type="component" value="Unassembled WGS sequence"/>
</dbReference>